<dbReference type="PANTHER" id="PTHR10429:SF0">
    <property type="entry name" value="DNA-3-METHYLADENINE GLYCOSYLASE"/>
    <property type="match status" value="1"/>
</dbReference>
<gene>
    <name evidence="6" type="ORF">EGT67_13955</name>
</gene>
<dbReference type="EMBL" id="RKLP01000006">
    <property type="protein sequence ID" value="RVW09278.1"/>
    <property type="molecule type" value="Genomic_DNA"/>
</dbReference>
<comment type="similarity">
    <text evidence="1 5">Belongs to the DNA glycosylase MPG family.</text>
</comment>
<dbReference type="GO" id="GO:0003677">
    <property type="term" value="F:DNA binding"/>
    <property type="evidence" value="ECO:0007669"/>
    <property type="project" value="InterPro"/>
</dbReference>
<dbReference type="Proteomes" id="UP000286208">
    <property type="component" value="Unassembled WGS sequence"/>
</dbReference>
<dbReference type="InterPro" id="IPR003180">
    <property type="entry name" value="MPG"/>
</dbReference>
<evidence type="ECO:0000313" key="6">
    <source>
        <dbReference type="EMBL" id="RVW09278.1"/>
    </source>
</evidence>
<dbReference type="InterPro" id="IPR036995">
    <property type="entry name" value="MPG_sf"/>
</dbReference>
<evidence type="ECO:0000256" key="1">
    <source>
        <dbReference type="ARBA" id="ARBA00009232"/>
    </source>
</evidence>
<organism evidence="6 7">
    <name type="scientific">Prescottella agglutinans</name>
    <dbReference type="NCBI Taxonomy" id="1644129"/>
    <lineage>
        <taxon>Bacteria</taxon>
        <taxon>Bacillati</taxon>
        <taxon>Actinomycetota</taxon>
        <taxon>Actinomycetes</taxon>
        <taxon>Mycobacteriales</taxon>
        <taxon>Nocardiaceae</taxon>
        <taxon>Prescottella</taxon>
    </lineage>
</organism>
<dbReference type="Gene3D" id="3.10.300.10">
    <property type="entry name" value="Methylpurine-DNA glycosylase (MPG)"/>
    <property type="match status" value="1"/>
</dbReference>
<dbReference type="CDD" id="cd00540">
    <property type="entry name" value="AAG"/>
    <property type="match status" value="1"/>
</dbReference>
<accession>A0A438BE78</accession>
<dbReference type="HAMAP" id="MF_00527">
    <property type="entry name" value="3MGH"/>
    <property type="match status" value="1"/>
</dbReference>
<proteinExistence type="inferred from homology"/>
<dbReference type="NCBIfam" id="TIGR00567">
    <property type="entry name" value="3mg"/>
    <property type="match status" value="1"/>
</dbReference>
<keyword evidence="7" id="KW-1185">Reference proteome</keyword>
<evidence type="ECO:0000313" key="7">
    <source>
        <dbReference type="Proteomes" id="UP000286208"/>
    </source>
</evidence>
<reference evidence="6 7" key="1">
    <citation type="submission" date="2018-11" db="EMBL/GenBank/DDBJ databases">
        <title>Rhodococcus spongicola sp. nov. and Rhodococcus xishaensis sp. nov. from marine sponges.</title>
        <authorList>
            <person name="Li L."/>
            <person name="Lin H.W."/>
        </authorList>
    </citation>
    <scope>NUCLEOTIDE SEQUENCE [LARGE SCALE GENOMIC DNA]</scope>
    <source>
        <strain evidence="6 7">CCTCC AB2014297</strain>
    </source>
</reference>
<dbReference type="Pfam" id="PF02245">
    <property type="entry name" value="Pur_DNA_glyco"/>
    <property type="match status" value="1"/>
</dbReference>
<dbReference type="NCBIfam" id="NF002003">
    <property type="entry name" value="PRK00802.1-3"/>
    <property type="match status" value="1"/>
</dbReference>
<dbReference type="InterPro" id="IPR011034">
    <property type="entry name" value="Formyl_transferase-like_C_sf"/>
</dbReference>
<sequence>MNSSLDELFVRCAQRVNGSPAPTANTCTIVTVTVTGRDTLRDAEHPLDAARVVLGGTLTVGTVRARIVEVEAYGGDPAGPWPDPASHSYRGRSPRNSVMFGEAGHLYVYRSYGMHFCANVSYGPDGVAGGVLLRAAEIVEGDELVASRRPAIRRPADAARGPGNLGSAMGLTLDHNGFDLFGVDPGMHLTLGKNTEFRSGPRVGIAVAADRPWRLWLDGSAAVSAYRRSPRAPAPTTRWDDRVRD</sequence>
<comment type="caution">
    <text evidence="6">The sequence shown here is derived from an EMBL/GenBank/DDBJ whole genome shotgun (WGS) entry which is preliminary data.</text>
</comment>
<dbReference type="GO" id="GO:0003905">
    <property type="term" value="F:alkylbase DNA N-glycosylase activity"/>
    <property type="evidence" value="ECO:0007669"/>
    <property type="project" value="InterPro"/>
</dbReference>
<evidence type="ECO:0000256" key="3">
    <source>
        <dbReference type="ARBA" id="ARBA00022801"/>
    </source>
</evidence>
<dbReference type="GO" id="GO:0006284">
    <property type="term" value="P:base-excision repair"/>
    <property type="evidence" value="ECO:0007669"/>
    <property type="project" value="InterPro"/>
</dbReference>
<keyword evidence="4 5" id="KW-0234">DNA repair</keyword>
<dbReference type="PANTHER" id="PTHR10429">
    <property type="entry name" value="DNA-3-METHYLADENINE GLYCOSYLASE"/>
    <property type="match status" value="1"/>
</dbReference>
<dbReference type="OrthoDB" id="9794313at2"/>
<dbReference type="SUPFAM" id="SSF50486">
    <property type="entry name" value="FMT C-terminal domain-like"/>
    <property type="match status" value="1"/>
</dbReference>
<dbReference type="AlphaFoldDB" id="A0A438BE78"/>
<dbReference type="EC" id="3.2.2.-" evidence="5"/>
<evidence type="ECO:0000256" key="2">
    <source>
        <dbReference type="ARBA" id="ARBA00022763"/>
    </source>
</evidence>
<keyword evidence="2 5" id="KW-0227">DNA damage</keyword>
<protein>
    <recommendedName>
        <fullName evidence="5">Putative 3-methyladenine DNA glycosylase</fullName>
        <ecNumber evidence="5">3.2.2.-</ecNumber>
    </recommendedName>
</protein>
<keyword evidence="3 5" id="KW-0378">Hydrolase</keyword>
<name>A0A438BE78_9NOCA</name>
<evidence type="ECO:0000256" key="5">
    <source>
        <dbReference type="HAMAP-Rule" id="MF_00527"/>
    </source>
</evidence>
<keyword evidence="6" id="KW-0326">Glycosidase</keyword>
<evidence type="ECO:0000256" key="4">
    <source>
        <dbReference type="ARBA" id="ARBA00023204"/>
    </source>
</evidence>